<reference evidence="2 3" key="1">
    <citation type="submission" date="2020-08" db="EMBL/GenBank/DDBJ databases">
        <title>Genome Sequencing of Nocardia wallacei strain FMUON74 and assembly.</title>
        <authorList>
            <person name="Toyokawa M."/>
            <person name="Uesaka K."/>
        </authorList>
    </citation>
    <scope>NUCLEOTIDE SEQUENCE [LARGE SCALE GENOMIC DNA]</scope>
    <source>
        <strain evidence="2 3">FMUON74</strain>
    </source>
</reference>
<dbReference type="Proteomes" id="UP000516173">
    <property type="component" value="Chromosome"/>
</dbReference>
<dbReference type="EMBL" id="AP023396">
    <property type="protein sequence ID" value="BCK56898.1"/>
    <property type="molecule type" value="Genomic_DNA"/>
</dbReference>
<evidence type="ECO:0000259" key="1">
    <source>
        <dbReference type="Pfam" id="PF04167"/>
    </source>
</evidence>
<feature type="domain" description="DUF402" evidence="1">
    <location>
        <begin position="79"/>
        <end position="206"/>
    </location>
</feature>
<accession>A0A7G1KNW3</accession>
<organism evidence="2 3">
    <name type="scientific">Nocardia wallacei</name>
    <dbReference type="NCBI Taxonomy" id="480035"/>
    <lineage>
        <taxon>Bacteria</taxon>
        <taxon>Bacillati</taxon>
        <taxon>Actinomycetota</taxon>
        <taxon>Actinomycetes</taxon>
        <taxon>Mycobacteriales</taxon>
        <taxon>Nocardiaceae</taxon>
        <taxon>Nocardia</taxon>
    </lineage>
</organism>
<dbReference type="InterPro" id="IPR007295">
    <property type="entry name" value="DUF402"/>
</dbReference>
<dbReference type="Pfam" id="PF04167">
    <property type="entry name" value="DUF402"/>
    <property type="match status" value="1"/>
</dbReference>
<dbReference type="InterPro" id="IPR035930">
    <property type="entry name" value="FomD-like_sf"/>
</dbReference>
<name>A0A7G1KNW3_9NOCA</name>
<dbReference type="Gene3D" id="2.40.380.10">
    <property type="entry name" value="FomD-like"/>
    <property type="match status" value="1"/>
</dbReference>
<evidence type="ECO:0000313" key="2">
    <source>
        <dbReference type="EMBL" id="BCK56898.1"/>
    </source>
</evidence>
<dbReference type="AlphaFoldDB" id="A0A7G1KNW3"/>
<dbReference type="KEGG" id="nwl:NWFMUON74_46700"/>
<evidence type="ECO:0000313" key="3">
    <source>
        <dbReference type="Proteomes" id="UP000516173"/>
    </source>
</evidence>
<protein>
    <recommendedName>
        <fullName evidence="1">DUF402 domain-containing protein</fullName>
    </recommendedName>
</protein>
<gene>
    <name evidence="2" type="ORF">NWFMUON74_46700</name>
</gene>
<sequence>MAGFRSSRVAMPASNTVADHLRDRRSTALNGVAPMQFKRRSISGSDSDAIPAPARPPHRPHTEYFDLADLTKTDARGFVHSVEHYHAEPWGLYLVRAADTPPDRYTETWLLPQLSLRVSMNHVNAAHDRNPLYHIHIGEFTRIEPKRWRAIYHYLDIESRHGRICELRGVDELFAAHAAGYIDAATAQHAFEHATAVVDGIASHNHNFGLWLASRGITLTWL</sequence>
<keyword evidence="3" id="KW-1185">Reference proteome</keyword>
<proteinExistence type="predicted"/>
<dbReference type="SUPFAM" id="SSF159234">
    <property type="entry name" value="FomD-like"/>
    <property type="match status" value="1"/>
</dbReference>